<dbReference type="GO" id="GO:1990904">
    <property type="term" value="C:ribonucleoprotein complex"/>
    <property type="evidence" value="ECO:0007669"/>
    <property type="project" value="TreeGrafter"/>
</dbReference>
<name>K1PKE9_MAGGI</name>
<dbReference type="GO" id="GO:0006364">
    <property type="term" value="P:rRNA processing"/>
    <property type="evidence" value="ECO:0007669"/>
    <property type="project" value="TreeGrafter"/>
</dbReference>
<sequence length="343" mass="38847">MSIPEGVDRDSMMTQAQNIWTMLDEMSERDPQAYKKFIDKHMKEGKEYMKPPEPHMCVMTMTTSTKGRYFINFCSWNKVPEPKTPEDAIPVIGTPVLQDKDENGDFSYSGVAFNPKILEEFGIDCKNSLDRNTLINLAIDYILHQNKTALSRSFSVLPSTTLSKGNLQVLMKAFQGKNKNADDEFDEHLSEMEKTFGLQGLGAKDSLLNKLANLSTEESVQDKNAPNIQLPGLGKDQTKKQNLIQEMNSDNSEQVCETKEPDYKMEEKFNGEDLEKLTLTIKLPGVNKVSECELDISEDDIDLTVEDRYHLNFSFPYLINDTKASAKFNKNNSSLIITLPVQT</sequence>
<dbReference type="InterPro" id="IPR012981">
    <property type="entry name" value="PIH1_N"/>
</dbReference>
<dbReference type="InterPro" id="IPR041442">
    <property type="entry name" value="PIH1D1/2/3_CS-like"/>
</dbReference>
<proteinExistence type="inferred from homology"/>
<dbReference type="AlphaFoldDB" id="K1PKE9"/>
<evidence type="ECO:0000259" key="3">
    <source>
        <dbReference type="Pfam" id="PF08190"/>
    </source>
</evidence>
<dbReference type="PANTHER" id="PTHR22997:SF6">
    <property type="entry name" value="PIH1 DOMAIN-CONTAINING PROTEIN 2"/>
    <property type="match status" value="1"/>
</dbReference>
<dbReference type="PANTHER" id="PTHR22997">
    <property type="entry name" value="PIH1 DOMAIN-CONTAINING PROTEIN 1"/>
    <property type="match status" value="1"/>
</dbReference>
<evidence type="ECO:0000256" key="2">
    <source>
        <dbReference type="ARBA" id="ARBA00040541"/>
    </source>
</evidence>
<dbReference type="GO" id="GO:0097255">
    <property type="term" value="C:R2TP complex"/>
    <property type="evidence" value="ECO:0007669"/>
    <property type="project" value="TreeGrafter"/>
</dbReference>
<gene>
    <name evidence="5" type="ORF">CGI_10007871</name>
</gene>
<dbReference type="GO" id="GO:0005737">
    <property type="term" value="C:cytoplasm"/>
    <property type="evidence" value="ECO:0007669"/>
    <property type="project" value="TreeGrafter"/>
</dbReference>
<protein>
    <recommendedName>
        <fullName evidence="2">PIH1 domain-containing protein 2</fullName>
    </recommendedName>
</protein>
<comment type="similarity">
    <text evidence="1">Belongs to the PIH1 family.</text>
</comment>
<accession>K1PKE9</accession>
<dbReference type="Pfam" id="PF18201">
    <property type="entry name" value="PIH1_CS"/>
    <property type="match status" value="1"/>
</dbReference>
<evidence type="ECO:0000313" key="5">
    <source>
        <dbReference type="EMBL" id="EKC24517.1"/>
    </source>
</evidence>
<evidence type="ECO:0000256" key="1">
    <source>
        <dbReference type="ARBA" id="ARBA00008511"/>
    </source>
</evidence>
<dbReference type="Pfam" id="PF08190">
    <property type="entry name" value="PIH1"/>
    <property type="match status" value="1"/>
</dbReference>
<dbReference type="InParanoid" id="K1PKE9"/>
<evidence type="ECO:0000259" key="4">
    <source>
        <dbReference type="Pfam" id="PF18201"/>
    </source>
</evidence>
<organism evidence="5">
    <name type="scientific">Magallana gigas</name>
    <name type="common">Pacific oyster</name>
    <name type="synonym">Crassostrea gigas</name>
    <dbReference type="NCBI Taxonomy" id="29159"/>
    <lineage>
        <taxon>Eukaryota</taxon>
        <taxon>Metazoa</taxon>
        <taxon>Spiralia</taxon>
        <taxon>Lophotrochozoa</taxon>
        <taxon>Mollusca</taxon>
        <taxon>Bivalvia</taxon>
        <taxon>Autobranchia</taxon>
        <taxon>Pteriomorphia</taxon>
        <taxon>Ostreida</taxon>
        <taxon>Ostreoidea</taxon>
        <taxon>Ostreidae</taxon>
        <taxon>Magallana</taxon>
    </lineage>
</organism>
<feature type="domain" description="PIH1 N-terminal" evidence="3">
    <location>
        <begin position="38"/>
        <end position="168"/>
    </location>
</feature>
<dbReference type="CDD" id="cd00298">
    <property type="entry name" value="ACD_sHsps_p23-like"/>
    <property type="match status" value="1"/>
</dbReference>
<feature type="domain" description="PIH1D1/2/3 CS-like" evidence="4">
    <location>
        <begin position="274"/>
        <end position="342"/>
    </location>
</feature>
<dbReference type="InterPro" id="IPR050734">
    <property type="entry name" value="PIH1/Kintoun_subfamily"/>
</dbReference>
<dbReference type="GO" id="GO:0000492">
    <property type="term" value="P:box C/D snoRNP assembly"/>
    <property type="evidence" value="ECO:0007669"/>
    <property type="project" value="TreeGrafter"/>
</dbReference>
<reference evidence="5" key="1">
    <citation type="journal article" date="2012" name="Nature">
        <title>The oyster genome reveals stress adaptation and complexity of shell formation.</title>
        <authorList>
            <person name="Zhang G."/>
            <person name="Fang X."/>
            <person name="Guo X."/>
            <person name="Li L."/>
            <person name="Luo R."/>
            <person name="Xu F."/>
            <person name="Yang P."/>
            <person name="Zhang L."/>
            <person name="Wang X."/>
            <person name="Qi H."/>
            <person name="Xiong Z."/>
            <person name="Que H."/>
            <person name="Xie Y."/>
            <person name="Holland P.W."/>
            <person name="Paps J."/>
            <person name="Zhu Y."/>
            <person name="Wu F."/>
            <person name="Chen Y."/>
            <person name="Wang J."/>
            <person name="Peng C."/>
            <person name="Meng J."/>
            <person name="Yang L."/>
            <person name="Liu J."/>
            <person name="Wen B."/>
            <person name="Zhang N."/>
            <person name="Huang Z."/>
            <person name="Zhu Q."/>
            <person name="Feng Y."/>
            <person name="Mount A."/>
            <person name="Hedgecock D."/>
            <person name="Xu Z."/>
            <person name="Liu Y."/>
            <person name="Domazet-Loso T."/>
            <person name="Du Y."/>
            <person name="Sun X."/>
            <person name="Zhang S."/>
            <person name="Liu B."/>
            <person name="Cheng P."/>
            <person name="Jiang X."/>
            <person name="Li J."/>
            <person name="Fan D."/>
            <person name="Wang W."/>
            <person name="Fu W."/>
            <person name="Wang T."/>
            <person name="Wang B."/>
            <person name="Zhang J."/>
            <person name="Peng Z."/>
            <person name="Li Y."/>
            <person name="Li N."/>
            <person name="Wang J."/>
            <person name="Chen M."/>
            <person name="He Y."/>
            <person name="Tan F."/>
            <person name="Song X."/>
            <person name="Zheng Q."/>
            <person name="Huang R."/>
            <person name="Yang H."/>
            <person name="Du X."/>
            <person name="Chen L."/>
            <person name="Yang M."/>
            <person name="Gaffney P.M."/>
            <person name="Wang S."/>
            <person name="Luo L."/>
            <person name="She Z."/>
            <person name="Ming Y."/>
            <person name="Huang W."/>
            <person name="Zhang S."/>
            <person name="Huang B."/>
            <person name="Zhang Y."/>
            <person name="Qu T."/>
            <person name="Ni P."/>
            <person name="Miao G."/>
            <person name="Wang J."/>
            <person name="Wang Q."/>
            <person name="Steinberg C.E."/>
            <person name="Wang H."/>
            <person name="Li N."/>
            <person name="Qian L."/>
            <person name="Zhang G."/>
            <person name="Li Y."/>
            <person name="Yang H."/>
            <person name="Liu X."/>
            <person name="Wang J."/>
            <person name="Yin Y."/>
            <person name="Wang J."/>
        </authorList>
    </citation>
    <scope>NUCLEOTIDE SEQUENCE [LARGE SCALE GENOMIC DNA]</scope>
    <source>
        <strain evidence="5">05x7-T-G4-1.051#20</strain>
    </source>
</reference>
<dbReference type="EMBL" id="JH816071">
    <property type="protein sequence ID" value="EKC24517.1"/>
    <property type="molecule type" value="Genomic_DNA"/>
</dbReference>
<dbReference type="HOGENOM" id="CLU_075974_0_0_1"/>